<evidence type="ECO:0000256" key="1">
    <source>
        <dbReference type="SAM" id="Phobius"/>
    </source>
</evidence>
<feature type="transmembrane region" description="Helical" evidence="1">
    <location>
        <begin position="6"/>
        <end position="25"/>
    </location>
</feature>
<keyword evidence="1" id="KW-0472">Membrane</keyword>
<comment type="caution">
    <text evidence="2">The sequence shown here is derived from an EMBL/GenBank/DDBJ whole genome shotgun (WGS) entry which is preliminary data.</text>
</comment>
<feature type="transmembrane region" description="Helical" evidence="1">
    <location>
        <begin position="89"/>
        <end position="109"/>
    </location>
</feature>
<accession>A0A0Q9Z083</accession>
<organism evidence="2">
    <name type="scientific">Candidatus Berkiella aquae</name>
    <dbReference type="NCBI Taxonomy" id="295108"/>
    <lineage>
        <taxon>Bacteria</taxon>
        <taxon>Pseudomonadati</taxon>
        <taxon>Pseudomonadota</taxon>
        <taxon>Gammaproteobacteria</taxon>
        <taxon>Candidatus Berkiellales</taxon>
        <taxon>Candidatus Berkiellaceae</taxon>
        <taxon>Candidatus Berkiella</taxon>
    </lineage>
</organism>
<feature type="transmembrane region" description="Helical" evidence="1">
    <location>
        <begin position="46"/>
        <end position="69"/>
    </location>
</feature>
<evidence type="ECO:0000313" key="2">
    <source>
        <dbReference type="EMBL" id="KRG22670.1"/>
    </source>
</evidence>
<name>A0A0Q9Z083_9GAMM</name>
<keyword evidence="1" id="KW-0812">Transmembrane</keyword>
<proteinExistence type="predicted"/>
<protein>
    <submittedName>
        <fullName evidence="2">Uncharacterized protein</fullName>
    </submittedName>
</protein>
<dbReference type="AlphaFoldDB" id="A0A0Q9Z083"/>
<reference evidence="2" key="1">
    <citation type="submission" date="2015-09" db="EMBL/GenBank/DDBJ databases">
        <title>Draft Genome Sequences of Two Novel Amoeba-resistant Intranuclear Bacteria, Candidatus Berkiella cookevillensis and Candidatus Berkiella aquae.</title>
        <authorList>
            <person name="Mehari Y.T."/>
            <person name="Arivett B.A."/>
            <person name="Farone A.L."/>
            <person name="Gunderson J.H."/>
            <person name="Farone M.B."/>
        </authorList>
    </citation>
    <scope>NUCLEOTIDE SEQUENCE [LARGE SCALE GENOMIC DNA]</scope>
    <source>
        <strain evidence="2">HT99</strain>
    </source>
</reference>
<gene>
    <name evidence="2" type="ORF">HT99x_00208</name>
</gene>
<dbReference type="EMBL" id="LKAJ01000001">
    <property type="protein sequence ID" value="KRG22670.1"/>
    <property type="molecule type" value="Genomic_DNA"/>
</dbReference>
<keyword evidence="1" id="KW-1133">Transmembrane helix</keyword>
<sequence length="136" mass="15389">MKNNVLFFIISIVFGFLIWFVNHHFNYSGSLFLAPLSPLFKPVTLLFFWGLILSFLPCNIFLMIAGTILGQFISWIPEIMHPPSSSVGGAFYVLGNIFLLGTSFIILTGNRVGRILNKLAIRKLEKTENKALLRRP</sequence>